<keyword evidence="1 5" id="KW-0808">Transferase</keyword>
<comment type="caution">
    <text evidence="5">The sequence shown here is derived from an EMBL/GenBank/DDBJ whole genome shotgun (WGS) entry which is preliminary data.</text>
</comment>
<dbReference type="eggNOG" id="COG1670">
    <property type="taxonomic scope" value="Bacteria"/>
</dbReference>
<dbReference type="InterPro" id="IPR051531">
    <property type="entry name" value="N-acetyltransferase"/>
</dbReference>
<dbReference type="EMBL" id="JRLX01000017">
    <property type="protein sequence ID" value="KGO85678.1"/>
    <property type="molecule type" value="Genomic_DNA"/>
</dbReference>
<feature type="domain" description="N-acetyltransferase" evidence="4">
    <location>
        <begin position="17"/>
        <end position="172"/>
    </location>
</feature>
<name>A0A0A2M2N2_9FLAO</name>
<gene>
    <name evidence="5" type="ORF">Q765_14735</name>
</gene>
<keyword evidence="2" id="KW-0012">Acyltransferase</keyword>
<dbReference type="InterPro" id="IPR016181">
    <property type="entry name" value="Acyl_CoA_acyltransferase"/>
</dbReference>
<dbReference type="InterPro" id="IPR000182">
    <property type="entry name" value="GNAT_dom"/>
</dbReference>
<dbReference type="AlphaFoldDB" id="A0A0A2M2N2"/>
<dbReference type="PANTHER" id="PTHR43792:SF8">
    <property type="entry name" value="[RIBOSOMAL PROTEIN US5]-ALANINE N-ACETYLTRANSFERASE"/>
    <property type="match status" value="1"/>
</dbReference>
<dbReference type="PROSITE" id="PS51186">
    <property type="entry name" value="GNAT"/>
    <property type="match status" value="1"/>
</dbReference>
<evidence type="ECO:0000259" key="4">
    <source>
        <dbReference type="PROSITE" id="PS51186"/>
    </source>
</evidence>
<keyword evidence="6" id="KW-1185">Reference proteome</keyword>
<evidence type="ECO:0000256" key="2">
    <source>
        <dbReference type="ARBA" id="ARBA00023315"/>
    </source>
</evidence>
<dbReference type="Gene3D" id="3.40.630.30">
    <property type="match status" value="1"/>
</dbReference>
<sequence length="180" mass="20836">MSQINWKTDTLANITAEEFYTLIDRNREHIKKTFPLTLAGCADLKKTKKYIEQSIDNETWEDNYYFYIRNTDNNALIGYLMIKNIDEHISKCELAYFVDKDFEGKGIISSALGDVLAYCFGDLHRNKVYISTSLTNTASQKVALKHGFIQEGLLRDEFRNGEGKLEDILYFGLLKSDYKK</sequence>
<organism evidence="5 6">
    <name type="scientific">Flavobacterium rivuli WB 3.3-2 = DSM 21788</name>
    <dbReference type="NCBI Taxonomy" id="1121895"/>
    <lineage>
        <taxon>Bacteria</taxon>
        <taxon>Pseudomonadati</taxon>
        <taxon>Bacteroidota</taxon>
        <taxon>Flavobacteriia</taxon>
        <taxon>Flavobacteriales</taxon>
        <taxon>Flavobacteriaceae</taxon>
        <taxon>Flavobacterium</taxon>
    </lineage>
</organism>
<dbReference type="GO" id="GO:0016747">
    <property type="term" value="F:acyltransferase activity, transferring groups other than amino-acyl groups"/>
    <property type="evidence" value="ECO:0007669"/>
    <property type="project" value="InterPro"/>
</dbReference>
<proteinExistence type="inferred from homology"/>
<reference evidence="5 6" key="1">
    <citation type="submission" date="2013-09" db="EMBL/GenBank/DDBJ databases">
        <authorList>
            <person name="Zeng Z."/>
            <person name="Chen C."/>
        </authorList>
    </citation>
    <scope>NUCLEOTIDE SEQUENCE [LARGE SCALE GENOMIC DNA]</scope>
    <source>
        <strain evidence="5 6">WB 3.3-2</strain>
    </source>
</reference>
<evidence type="ECO:0000313" key="6">
    <source>
        <dbReference type="Proteomes" id="UP000030152"/>
    </source>
</evidence>
<evidence type="ECO:0000313" key="5">
    <source>
        <dbReference type="EMBL" id="KGO85678.1"/>
    </source>
</evidence>
<dbReference type="SUPFAM" id="SSF55729">
    <property type="entry name" value="Acyl-CoA N-acyltransferases (Nat)"/>
    <property type="match status" value="1"/>
</dbReference>
<protein>
    <submittedName>
        <fullName evidence="5">GCN5 family acetyltransferase</fullName>
    </submittedName>
</protein>
<evidence type="ECO:0000256" key="1">
    <source>
        <dbReference type="ARBA" id="ARBA00022679"/>
    </source>
</evidence>
<comment type="similarity">
    <text evidence="3">Belongs to the acetyltransferase family. RimJ subfamily.</text>
</comment>
<dbReference type="STRING" id="1121895.GCA_000378485_02830"/>
<dbReference type="RefSeq" id="WP_026300071.1">
    <property type="nucleotide sequence ID" value="NZ_JRLX01000017.1"/>
</dbReference>
<accession>A0A0A2M2N2</accession>
<dbReference type="Proteomes" id="UP000030152">
    <property type="component" value="Unassembled WGS sequence"/>
</dbReference>
<evidence type="ECO:0000256" key="3">
    <source>
        <dbReference type="ARBA" id="ARBA00038502"/>
    </source>
</evidence>
<dbReference type="PANTHER" id="PTHR43792">
    <property type="entry name" value="GNAT FAMILY, PUTATIVE (AFU_ORTHOLOGUE AFUA_3G00765)-RELATED-RELATED"/>
    <property type="match status" value="1"/>
</dbReference>
<dbReference type="Pfam" id="PF13302">
    <property type="entry name" value="Acetyltransf_3"/>
    <property type="match status" value="1"/>
</dbReference>
<dbReference type="OrthoDB" id="883856at2"/>